<dbReference type="EMBL" id="GBXM01106141">
    <property type="protein sequence ID" value="JAH02436.1"/>
    <property type="molecule type" value="Transcribed_RNA"/>
</dbReference>
<protein>
    <submittedName>
        <fullName evidence="1">Uncharacterized protein</fullName>
    </submittedName>
</protein>
<reference evidence="1" key="1">
    <citation type="submission" date="2014-11" db="EMBL/GenBank/DDBJ databases">
        <authorList>
            <person name="Amaro Gonzalez C."/>
        </authorList>
    </citation>
    <scope>NUCLEOTIDE SEQUENCE</scope>
</reference>
<organism evidence="1">
    <name type="scientific">Anguilla anguilla</name>
    <name type="common">European freshwater eel</name>
    <name type="synonym">Muraena anguilla</name>
    <dbReference type="NCBI Taxonomy" id="7936"/>
    <lineage>
        <taxon>Eukaryota</taxon>
        <taxon>Metazoa</taxon>
        <taxon>Chordata</taxon>
        <taxon>Craniata</taxon>
        <taxon>Vertebrata</taxon>
        <taxon>Euteleostomi</taxon>
        <taxon>Actinopterygii</taxon>
        <taxon>Neopterygii</taxon>
        <taxon>Teleostei</taxon>
        <taxon>Anguilliformes</taxon>
        <taxon>Anguillidae</taxon>
        <taxon>Anguilla</taxon>
    </lineage>
</organism>
<name>A0A0E9PCQ4_ANGAN</name>
<evidence type="ECO:0000313" key="1">
    <source>
        <dbReference type="EMBL" id="JAH02436.1"/>
    </source>
</evidence>
<sequence>MVFQLVARSVRGSVVRLPLFPPVKQPMRGYFQSRNFCAQLEYEV</sequence>
<dbReference type="AlphaFoldDB" id="A0A0E9PCQ4"/>
<accession>A0A0E9PCQ4</accession>
<reference evidence="1" key="2">
    <citation type="journal article" date="2015" name="Fish Shellfish Immunol.">
        <title>Early steps in the European eel (Anguilla anguilla)-Vibrio vulnificus interaction in the gills: Role of the RtxA13 toxin.</title>
        <authorList>
            <person name="Callol A."/>
            <person name="Pajuelo D."/>
            <person name="Ebbesson L."/>
            <person name="Teles M."/>
            <person name="MacKenzie S."/>
            <person name="Amaro C."/>
        </authorList>
    </citation>
    <scope>NUCLEOTIDE SEQUENCE</scope>
</reference>
<proteinExistence type="predicted"/>